<reference evidence="1 2" key="1">
    <citation type="submission" date="2017-06" db="EMBL/GenBank/DDBJ databases">
        <title>Genome sequencing of cyanobaciteial culture collection at National Institute for Environmental Studies (NIES).</title>
        <authorList>
            <person name="Hirose Y."/>
            <person name="Shimura Y."/>
            <person name="Fujisawa T."/>
            <person name="Nakamura Y."/>
            <person name="Kawachi M."/>
        </authorList>
    </citation>
    <scope>NUCLEOTIDE SEQUENCE [LARGE SCALE GENOMIC DNA]</scope>
    <source>
        <strain evidence="1 2">NIES-21</strain>
    </source>
</reference>
<dbReference type="AlphaFoldDB" id="A0A1Z4GEG5"/>
<organism evidence="1 2">
    <name type="scientific">Anabaenopsis circularis NIES-21</name>
    <dbReference type="NCBI Taxonomy" id="1085406"/>
    <lineage>
        <taxon>Bacteria</taxon>
        <taxon>Bacillati</taxon>
        <taxon>Cyanobacteriota</taxon>
        <taxon>Cyanophyceae</taxon>
        <taxon>Nostocales</taxon>
        <taxon>Nodulariaceae</taxon>
        <taxon>Anabaenopsis</taxon>
    </lineage>
</organism>
<dbReference type="Proteomes" id="UP000218287">
    <property type="component" value="Chromosome"/>
</dbReference>
<accession>A0A1Z4GEG5</accession>
<name>A0A1Z4GEG5_9CYAN</name>
<evidence type="ECO:0000313" key="2">
    <source>
        <dbReference type="Proteomes" id="UP000218287"/>
    </source>
</evidence>
<gene>
    <name evidence="1" type="ORF">NIES21_15370</name>
</gene>
<sequence>MKPLSQLITETSQLLTEICDHPDYQALLNEGHSPDLTMGDACTALVYLSWEVDPLATVAGDIPSGEVSDHG</sequence>
<keyword evidence="2" id="KW-1185">Reference proteome</keyword>
<protein>
    <submittedName>
        <fullName evidence="1">Uncharacterized protein</fullName>
    </submittedName>
</protein>
<dbReference type="OrthoDB" id="490984at2"/>
<evidence type="ECO:0000313" key="1">
    <source>
        <dbReference type="EMBL" id="BAY15718.1"/>
    </source>
</evidence>
<dbReference type="EMBL" id="AP018174">
    <property type="protein sequence ID" value="BAY15718.1"/>
    <property type="molecule type" value="Genomic_DNA"/>
</dbReference>
<proteinExistence type="predicted"/>